<dbReference type="AlphaFoldDB" id="A0AAJ2EQA6"/>
<organism evidence="1 2">
    <name type="scientific">Agrobacterium larrymoorei</name>
    <dbReference type="NCBI Taxonomy" id="160699"/>
    <lineage>
        <taxon>Bacteria</taxon>
        <taxon>Pseudomonadati</taxon>
        <taxon>Pseudomonadota</taxon>
        <taxon>Alphaproteobacteria</taxon>
        <taxon>Hyphomicrobiales</taxon>
        <taxon>Rhizobiaceae</taxon>
        <taxon>Rhizobium/Agrobacterium group</taxon>
        <taxon>Agrobacterium</taxon>
    </lineage>
</organism>
<proteinExistence type="predicted"/>
<sequence>MKEKKRLTPATRKALADYAHCLNSLTMEGNEAFAANGKAAMAAMECDDMATFDSLNFLDRQMQMALGRVEAAYNEVMGLLGKH</sequence>
<gene>
    <name evidence="1" type="ORF">QE369_001183</name>
</gene>
<evidence type="ECO:0000313" key="1">
    <source>
        <dbReference type="EMBL" id="MDR6101005.1"/>
    </source>
</evidence>
<protein>
    <submittedName>
        <fullName evidence="1">Uncharacterized protein</fullName>
    </submittedName>
</protein>
<evidence type="ECO:0000313" key="2">
    <source>
        <dbReference type="Proteomes" id="UP001255601"/>
    </source>
</evidence>
<comment type="caution">
    <text evidence="1">The sequence shown here is derived from an EMBL/GenBank/DDBJ whole genome shotgun (WGS) entry which is preliminary data.</text>
</comment>
<dbReference type="Proteomes" id="UP001255601">
    <property type="component" value="Unassembled WGS sequence"/>
</dbReference>
<name>A0AAJ2EQA6_9HYPH</name>
<dbReference type="EMBL" id="JAVIZC010000001">
    <property type="protein sequence ID" value="MDR6101005.1"/>
    <property type="molecule type" value="Genomic_DNA"/>
</dbReference>
<reference evidence="1" key="1">
    <citation type="submission" date="2023-08" db="EMBL/GenBank/DDBJ databases">
        <title>Functional and genomic diversity of the sorghum phyllosphere microbiome.</title>
        <authorList>
            <person name="Shade A."/>
        </authorList>
    </citation>
    <scope>NUCLEOTIDE SEQUENCE</scope>
    <source>
        <strain evidence="1">SORGH_AS_0974</strain>
    </source>
</reference>
<accession>A0AAJ2EQA6</accession>
<dbReference type="RefSeq" id="WP_309769952.1">
    <property type="nucleotide sequence ID" value="NZ_JAVIZC010000001.1"/>
</dbReference>